<name>A0A9X3N390_9ACTN</name>
<dbReference type="RefSeq" id="WP_270045197.1">
    <property type="nucleotide sequence ID" value="NZ_JAPDOD010000055.1"/>
</dbReference>
<gene>
    <name evidence="2" type="ORF">OM076_37070</name>
</gene>
<dbReference type="EMBL" id="JAPDOD010000055">
    <property type="protein sequence ID" value="MDA0165937.1"/>
    <property type="molecule type" value="Genomic_DNA"/>
</dbReference>
<evidence type="ECO:0000313" key="3">
    <source>
        <dbReference type="Proteomes" id="UP001149140"/>
    </source>
</evidence>
<feature type="region of interest" description="Disordered" evidence="1">
    <location>
        <begin position="1"/>
        <end position="93"/>
    </location>
</feature>
<protein>
    <submittedName>
        <fullName evidence="2">Uncharacterized protein</fullName>
    </submittedName>
</protein>
<evidence type="ECO:0000256" key="1">
    <source>
        <dbReference type="SAM" id="MobiDB-lite"/>
    </source>
</evidence>
<feature type="compositionally biased region" description="Polar residues" evidence="1">
    <location>
        <begin position="60"/>
        <end position="77"/>
    </location>
</feature>
<feature type="compositionally biased region" description="Low complexity" evidence="1">
    <location>
        <begin position="46"/>
        <end position="56"/>
    </location>
</feature>
<accession>A0A9X3N390</accession>
<evidence type="ECO:0000313" key="2">
    <source>
        <dbReference type="EMBL" id="MDA0165937.1"/>
    </source>
</evidence>
<dbReference type="AlphaFoldDB" id="A0A9X3N390"/>
<organism evidence="2 3">
    <name type="scientific">Solirubrobacter ginsenosidimutans</name>
    <dbReference type="NCBI Taxonomy" id="490573"/>
    <lineage>
        <taxon>Bacteria</taxon>
        <taxon>Bacillati</taxon>
        <taxon>Actinomycetota</taxon>
        <taxon>Thermoleophilia</taxon>
        <taxon>Solirubrobacterales</taxon>
        <taxon>Solirubrobacteraceae</taxon>
        <taxon>Solirubrobacter</taxon>
    </lineage>
</organism>
<feature type="compositionally biased region" description="Basic and acidic residues" evidence="1">
    <location>
        <begin position="1"/>
        <end position="29"/>
    </location>
</feature>
<keyword evidence="3" id="KW-1185">Reference proteome</keyword>
<reference evidence="2" key="1">
    <citation type="submission" date="2022-10" db="EMBL/GenBank/DDBJ databases">
        <title>The WGS of Solirubrobacter ginsenosidimutans DSM 21036.</title>
        <authorList>
            <person name="Jiang Z."/>
        </authorList>
    </citation>
    <scope>NUCLEOTIDE SEQUENCE</scope>
    <source>
        <strain evidence="2">DSM 21036</strain>
    </source>
</reference>
<feature type="region of interest" description="Disordered" evidence="1">
    <location>
        <begin position="364"/>
        <end position="387"/>
    </location>
</feature>
<proteinExistence type="predicted"/>
<dbReference type="Proteomes" id="UP001149140">
    <property type="component" value="Unassembled WGS sequence"/>
</dbReference>
<comment type="caution">
    <text evidence="2">The sequence shown here is derived from an EMBL/GenBank/DDBJ whole genome shotgun (WGS) entry which is preliminary data.</text>
</comment>
<sequence length="387" mass="42696">MLRGREDEPDRERRPQRDTQPSEREDRSDASAPWLLGMQQSAGNQAVARMLAAARARTGRSGTLQRDPVTGTTTESASGGHHPDFRFQFPGEPDKRGYDLDEWAKPNSPKGGPAHAATLNRQDIVNLITAWDGSEPLAYSFSDDLVGTSAWEEWDGQRNVGAEKTVTHDVHHDLTQSEAGKQFAMHFLSLRHMMERRQSDLDATLPPNVAISKSSGKPREKAIESEVPVNWRALLKRARLVLKQKLLAGDVAPATQDDVSIVPDLMFPGPSGDTNIDLWVSNKLLVRGAKNKAKSAQTPIKMKGETLKTKFVKRERDVPFGIGHLSVEIFYEWRTASQLLTLAQAGPAAVVPQQLPVVQPTATETVTETELEPVEKDEGKELVPIGQ</sequence>